<evidence type="ECO:0000256" key="3">
    <source>
        <dbReference type="ARBA" id="ARBA00022692"/>
    </source>
</evidence>
<keyword evidence="2" id="KW-0813">Transport</keyword>
<evidence type="ECO:0000256" key="5">
    <source>
        <dbReference type="ARBA" id="ARBA00022989"/>
    </source>
</evidence>
<dbReference type="PRINTS" id="PR00176">
    <property type="entry name" value="NANEUSMPORT"/>
</dbReference>
<evidence type="ECO:0000256" key="1">
    <source>
        <dbReference type="ARBA" id="ARBA00004141"/>
    </source>
</evidence>
<dbReference type="PANTHER" id="PTHR11616:SF326">
    <property type="entry name" value="SODIUM-DEPENDENT TRANSPORTER SNF-5"/>
    <property type="match status" value="1"/>
</dbReference>
<keyword evidence="6 9" id="KW-0472">Membrane</keyword>
<dbReference type="GO" id="GO:0043005">
    <property type="term" value="C:neuron projection"/>
    <property type="evidence" value="ECO:0007669"/>
    <property type="project" value="TreeGrafter"/>
</dbReference>
<keyword evidence="5 9" id="KW-1133">Transmembrane helix</keyword>
<organism evidence="10 11">
    <name type="scientific">Ditylenchus destructor</name>
    <dbReference type="NCBI Taxonomy" id="166010"/>
    <lineage>
        <taxon>Eukaryota</taxon>
        <taxon>Metazoa</taxon>
        <taxon>Ecdysozoa</taxon>
        <taxon>Nematoda</taxon>
        <taxon>Chromadorea</taxon>
        <taxon>Rhabditida</taxon>
        <taxon>Tylenchina</taxon>
        <taxon>Tylenchomorpha</taxon>
        <taxon>Sphaerularioidea</taxon>
        <taxon>Anguinidae</taxon>
        <taxon>Anguininae</taxon>
        <taxon>Ditylenchus</taxon>
    </lineage>
</organism>
<keyword evidence="4" id="KW-0769">Symport</keyword>
<accession>A0AAD4R5D7</accession>
<keyword evidence="11" id="KW-1185">Reference proteome</keyword>
<gene>
    <name evidence="10" type="ORF">DdX_06975</name>
</gene>
<dbReference type="AlphaFoldDB" id="A0AAD4R5D7"/>
<evidence type="ECO:0000256" key="7">
    <source>
        <dbReference type="PIRSR" id="PIRSR600175-1"/>
    </source>
</evidence>
<reference evidence="10" key="1">
    <citation type="submission" date="2022-01" db="EMBL/GenBank/DDBJ databases">
        <title>Genome Sequence Resource for Two Populations of Ditylenchus destructor, the Migratory Endoparasitic Phytonematode.</title>
        <authorList>
            <person name="Zhang H."/>
            <person name="Lin R."/>
            <person name="Xie B."/>
        </authorList>
    </citation>
    <scope>NUCLEOTIDE SEQUENCE</scope>
    <source>
        <strain evidence="10">BazhouSP</strain>
    </source>
</reference>
<dbReference type="GO" id="GO:0005332">
    <property type="term" value="F:gamma-aminobutyric acid:sodium:chloride symporter activity"/>
    <property type="evidence" value="ECO:0007669"/>
    <property type="project" value="TreeGrafter"/>
</dbReference>
<keyword evidence="3 9" id="KW-0812">Transmembrane</keyword>
<keyword evidence="7" id="KW-0479">Metal-binding</keyword>
<feature type="transmembrane region" description="Helical" evidence="9">
    <location>
        <begin position="181"/>
        <end position="200"/>
    </location>
</feature>
<evidence type="ECO:0000313" key="10">
    <source>
        <dbReference type="EMBL" id="KAI1717238.1"/>
    </source>
</evidence>
<feature type="binding site" evidence="7">
    <location>
        <position position="71"/>
    </location>
    <ligand>
        <name>Na(+)</name>
        <dbReference type="ChEBI" id="CHEBI:29101"/>
        <label>1</label>
    </ligand>
</feature>
<dbReference type="Proteomes" id="UP001201812">
    <property type="component" value="Unassembled WGS sequence"/>
</dbReference>
<comment type="caution">
    <text evidence="10">The sequence shown here is derived from an EMBL/GenBank/DDBJ whole genome shotgun (WGS) entry which is preliminary data.</text>
</comment>
<evidence type="ECO:0000256" key="9">
    <source>
        <dbReference type="SAM" id="Phobius"/>
    </source>
</evidence>
<feature type="transmembrane region" description="Helical" evidence="9">
    <location>
        <begin position="55"/>
        <end position="76"/>
    </location>
</feature>
<dbReference type="SUPFAM" id="SSF161070">
    <property type="entry name" value="SNF-like"/>
    <property type="match status" value="1"/>
</dbReference>
<feature type="transmembrane region" description="Helical" evidence="9">
    <location>
        <begin position="6"/>
        <end position="25"/>
    </location>
</feature>
<evidence type="ECO:0000256" key="2">
    <source>
        <dbReference type="ARBA" id="ARBA00022448"/>
    </source>
</evidence>
<dbReference type="PROSITE" id="PS50267">
    <property type="entry name" value="NA_NEUROTRAN_SYMP_3"/>
    <property type="match status" value="1"/>
</dbReference>
<feature type="transmembrane region" description="Helical" evidence="9">
    <location>
        <begin position="130"/>
        <end position="150"/>
    </location>
</feature>
<feature type="binding site" evidence="7">
    <location>
        <position position="67"/>
    </location>
    <ligand>
        <name>Na(+)</name>
        <dbReference type="ChEBI" id="CHEBI:29101"/>
        <label>1</label>
    </ligand>
</feature>
<evidence type="ECO:0000256" key="6">
    <source>
        <dbReference type="ARBA" id="ARBA00023136"/>
    </source>
</evidence>
<dbReference type="Pfam" id="PF00209">
    <property type="entry name" value="SNF"/>
    <property type="match status" value="1"/>
</dbReference>
<feature type="region of interest" description="Disordered" evidence="8">
    <location>
        <begin position="226"/>
        <end position="254"/>
    </location>
</feature>
<evidence type="ECO:0000313" key="11">
    <source>
        <dbReference type="Proteomes" id="UP001201812"/>
    </source>
</evidence>
<protein>
    <submittedName>
        <fullName evidence="10">Sodium:neurotransmitter symporter family domain-containing protein</fullName>
    </submittedName>
</protein>
<dbReference type="GO" id="GO:0046872">
    <property type="term" value="F:metal ion binding"/>
    <property type="evidence" value="ECO:0007669"/>
    <property type="project" value="UniProtKB-KW"/>
</dbReference>
<dbReference type="EMBL" id="JAKKPZ010000009">
    <property type="protein sequence ID" value="KAI1717238.1"/>
    <property type="molecule type" value="Genomic_DNA"/>
</dbReference>
<evidence type="ECO:0000256" key="4">
    <source>
        <dbReference type="ARBA" id="ARBA00022847"/>
    </source>
</evidence>
<proteinExistence type="predicted"/>
<sequence>MVVSLADFSMSLFGGLTIFSMLGLVDDKISSQLEGTSLPFVIYPKALMLMPLPKLWASFFFLTLILLGVGSFGPIYLSGATMAIDQWPALGKYRPLLVLGQAVFYFVCGCLFCTEMGYDYFTVMNEYGPGFALLFVVFLELICCIHIYGYTNFRLDLMSMFGVPKRLLARIFSPSGLYLKYMWLIVSPLAIFTIDDLLIADENDSDRRPSAYKIYTENAITIAPGPPKPARTWAKSPSLPAHSAEENPAELNENSEFQSAFAEPAISVPHRHIPFKSTLL</sequence>
<name>A0AAD4R5D7_9BILA</name>
<feature type="transmembrane region" description="Helical" evidence="9">
    <location>
        <begin position="96"/>
        <end position="118"/>
    </location>
</feature>
<evidence type="ECO:0000256" key="8">
    <source>
        <dbReference type="SAM" id="MobiDB-lite"/>
    </source>
</evidence>
<comment type="subcellular location">
    <subcellularLocation>
        <location evidence="1">Membrane</location>
        <topology evidence="1">Multi-pass membrane protein</topology>
    </subcellularLocation>
</comment>
<keyword evidence="7" id="KW-0915">Sodium</keyword>
<dbReference type="InterPro" id="IPR037272">
    <property type="entry name" value="SNS_sf"/>
</dbReference>
<dbReference type="InterPro" id="IPR000175">
    <property type="entry name" value="Na/ntran_symport"/>
</dbReference>
<dbReference type="PANTHER" id="PTHR11616">
    <property type="entry name" value="SODIUM/CHLORIDE DEPENDENT TRANSPORTER"/>
    <property type="match status" value="1"/>
</dbReference>
<dbReference type="GO" id="GO:0005886">
    <property type="term" value="C:plasma membrane"/>
    <property type="evidence" value="ECO:0007669"/>
    <property type="project" value="TreeGrafter"/>
</dbReference>